<proteinExistence type="predicted"/>
<dbReference type="WBParaSite" id="ES5_v2.g24907.t1">
    <property type="protein sequence ID" value="ES5_v2.g24907.t1"/>
    <property type="gene ID" value="ES5_v2.g24907"/>
</dbReference>
<name>A0AC34G577_9BILA</name>
<sequence length="261" mass="29790">MKSDLEEEIKKVDMDLDLEKLLNKVKLFKAILQKADDVQKLVQTDETELISEGEIHCVESGNLSLEIPAIYDNEKVYPLTGDERAAGRECTVAKYEKAGMNFGSEKSGGKCENEFEKSTVKAARRKVHIETFLDLRERKLFSGAWGSKTVKKLADLYLDYRQMLNRLNPPSKTTVTHYAPLKKVTKVTEKRNFVVEQKAENYAKIYNEIHKNGPIEILLPKCCKEIFENKDSQNCENYFTGLTASTTRIRCLNVFFCDAVA</sequence>
<dbReference type="Proteomes" id="UP000887579">
    <property type="component" value="Unplaced"/>
</dbReference>
<reference evidence="2" key="1">
    <citation type="submission" date="2022-11" db="UniProtKB">
        <authorList>
            <consortium name="WormBaseParasite"/>
        </authorList>
    </citation>
    <scope>IDENTIFICATION</scope>
</reference>
<evidence type="ECO:0000313" key="2">
    <source>
        <dbReference type="WBParaSite" id="ES5_v2.g24907.t1"/>
    </source>
</evidence>
<accession>A0AC34G577</accession>
<evidence type="ECO:0000313" key="1">
    <source>
        <dbReference type="Proteomes" id="UP000887579"/>
    </source>
</evidence>
<protein>
    <submittedName>
        <fullName evidence="2">Uncharacterized protein</fullName>
    </submittedName>
</protein>
<organism evidence="1 2">
    <name type="scientific">Panagrolaimus sp. ES5</name>
    <dbReference type="NCBI Taxonomy" id="591445"/>
    <lineage>
        <taxon>Eukaryota</taxon>
        <taxon>Metazoa</taxon>
        <taxon>Ecdysozoa</taxon>
        <taxon>Nematoda</taxon>
        <taxon>Chromadorea</taxon>
        <taxon>Rhabditida</taxon>
        <taxon>Tylenchina</taxon>
        <taxon>Panagrolaimomorpha</taxon>
        <taxon>Panagrolaimoidea</taxon>
        <taxon>Panagrolaimidae</taxon>
        <taxon>Panagrolaimus</taxon>
    </lineage>
</organism>